<name>A0A9D4YW93_CHLVU</name>
<comment type="caution">
    <text evidence="2">The sequence shown here is derived from an EMBL/GenBank/DDBJ whole genome shotgun (WGS) entry which is preliminary data.</text>
</comment>
<gene>
    <name evidence="2" type="ORF">D9Q98_005781</name>
</gene>
<proteinExistence type="predicted"/>
<feature type="region of interest" description="Disordered" evidence="1">
    <location>
        <begin position="1"/>
        <end position="29"/>
    </location>
</feature>
<dbReference type="AlphaFoldDB" id="A0A9D4YW93"/>
<reference evidence="2" key="2">
    <citation type="submission" date="2020-11" db="EMBL/GenBank/DDBJ databases">
        <authorList>
            <person name="Cecchin M."/>
            <person name="Marcolungo L."/>
            <person name="Rossato M."/>
            <person name="Girolomoni L."/>
            <person name="Cosentino E."/>
            <person name="Cuine S."/>
            <person name="Li-Beisson Y."/>
            <person name="Delledonne M."/>
            <person name="Ballottari M."/>
        </authorList>
    </citation>
    <scope>NUCLEOTIDE SEQUENCE</scope>
    <source>
        <strain evidence="2">211/11P</strain>
        <tissue evidence="2">Whole cell</tissue>
    </source>
</reference>
<accession>A0A9D4YW93</accession>
<organism evidence="2 3">
    <name type="scientific">Chlorella vulgaris</name>
    <name type="common">Green alga</name>
    <dbReference type="NCBI Taxonomy" id="3077"/>
    <lineage>
        <taxon>Eukaryota</taxon>
        <taxon>Viridiplantae</taxon>
        <taxon>Chlorophyta</taxon>
        <taxon>core chlorophytes</taxon>
        <taxon>Trebouxiophyceae</taxon>
        <taxon>Chlorellales</taxon>
        <taxon>Chlorellaceae</taxon>
        <taxon>Chlorella clade</taxon>
        <taxon>Chlorella</taxon>
    </lineage>
</organism>
<dbReference type="EMBL" id="SIDB01000008">
    <property type="protein sequence ID" value="KAI3429696.1"/>
    <property type="molecule type" value="Genomic_DNA"/>
</dbReference>
<keyword evidence="3" id="KW-1185">Reference proteome</keyword>
<evidence type="ECO:0000313" key="3">
    <source>
        <dbReference type="Proteomes" id="UP001055712"/>
    </source>
</evidence>
<evidence type="ECO:0000313" key="2">
    <source>
        <dbReference type="EMBL" id="KAI3429696.1"/>
    </source>
</evidence>
<sequence length="268" mass="30178">MSNAAGGTPSTPASSGIVTAPRNSTAQRPLSFQDGQEAHSDAQFPVPLERCLKIIGRHQDGEAYATTIKAEDVKEVLQHWQEDKVHAALLALSNRWKKDGAFDTDSFFDEFADVIVFNGHAEFILSTKNVRVAVPPDHRLLRLEVLGRTAKWEQDPRSALSKGGWQVLGQAVEALRKDFQKMFKSDKAVFEYIAEGLKKDGKDVFKWECYRRKINELNAAANEPTDFEPTDFARHSDLAALDQRMMEKFNTMQDRIFDLEVQLAALQP</sequence>
<reference evidence="2" key="1">
    <citation type="journal article" date="2019" name="Plant J.">
        <title>Chlorella vulgaris genome assembly and annotation reveals the molecular basis for metabolic acclimation to high light conditions.</title>
        <authorList>
            <person name="Cecchin M."/>
            <person name="Marcolungo L."/>
            <person name="Rossato M."/>
            <person name="Girolomoni L."/>
            <person name="Cosentino E."/>
            <person name="Cuine S."/>
            <person name="Li-Beisson Y."/>
            <person name="Delledonne M."/>
            <person name="Ballottari M."/>
        </authorList>
    </citation>
    <scope>NUCLEOTIDE SEQUENCE</scope>
    <source>
        <strain evidence="2">211/11P</strain>
    </source>
</reference>
<protein>
    <submittedName>
        <fullName evidence="2">Uncharacterized protein</fullName>
    </submittedName>
</protein>
<dbReference type="Proteomes" id="UP001055712">
    <property type="component" value="Unassembled WGS sequence"/>
</dbReference>
<evidence type="ECO:0000256" key="1">
    <source>
        <dbReference type="SAM" id="MobiDB-lite"/>
    </source>
</evidence>